<dbReference type="AlphaFoldDB" id="A0AAD9GDW9"/>
<feature type="compositionally biased region" description="Low complexity" evidence="6">
    <location>
        <begin position="116"/>
        <end position="126"/>
    </location>
</feature>
<gene>
    <name evidence="9" type="ORF">P3T76_010064</name>
</gene>
<sequence>MCSGRYETETSLRTAIFGEILLCRDRLSGERVVVKTVDLQLALQQTSRSQGPVQENVLHEVEVPRAHTGRTPERHQHAQLLRGEGRRRAAHGAGLLRGRRPAGCPPVAEDHDGKTSNRSSSGSGNSQDNQKEDAVVARAAEVLEEHGPEADDCSNGPFLNGVDGSKRLQESVAHAYLVDILSGLRFLHSHGIAHRDVSLENILLRDGRAVIADFGLCVQNASLSGSPTGCVFLCEETVGKNYYMAPEVVARERYDPRQADIWSAGIAVFILLTSSPPFERAEPSDPGFRYVVKRGIKAVFAAWGLGQEVSESMQDLLARMLCVDPEERITMEEIWQHPVLQRQRCESLVAMSSRFTATNSNQQMASTAASMELVEATKKTRVEWLAQAVHLEKKSFSKSDSLGQRLVEEGMKPHNTLLLAVGAQDAAVHGYILFRRNGAEGHIDRIAVAENHRRQGVGRHLLQAAIMALRTNRAAKLVLEADTANVGAIALYESQGFERTSVRVDYYKPGRDALLLELQL</sequence>
<dbReference type="SUPFAM" id="SSF56112">
    <property type="entry name" value="Protein kinase-like (PK-like)"/>
    <property type="match status" value="1"/>
</dbReference>
<dbReference type="Proteomes" id="UP001259832">
    <property type="component" value="Unassembled WGS sequence"/>
</dbReference>
<dbReference type="InterPro" id="IPR000182">
    <property type="entry name" value="GNAT_dom"/>
</dbReference>
<evidence type="ECO:0000313" key="10">
    <source>
        <dbReference type="Proteomes" id="UP001259832"/>
    </source>
</evidence>
<dbReference type="InterPro" id="IPR011009">
    <property type="entry name" value="Kinase-like_dom_sf"/>
</dbReference>
<keyword evidence="2" id="KW-0808">Transferase</keyword>
<evidence type="ECO:0000259" key="7">
    <source>
        <dbReference type="PROSITE" id="PS50011"/>
    </source>
</evidence>
<organism evidence="9 10">
    <name type="scientific">Phytophthora citrophthora</name>
    <dbReference type="NCBI Taxonomy" id="4793"/>
    <lineage>
        <taxon>Eukaryota</taxon>
        <taxon>Sar</taxon>
        <taxon>Stramenopiles</taxon>
        <taxon>Oomycota</taxon>
        <taxon>Peronosporomycetes</taxon>
        <taxon>Peronosporales</taxon>
        <taxon>Peronosporaceae</taxon>
        <taxon>Phytophthora</taxon>
    </lineage>
</organism>
<dbReference type="InterPro" id="IPR000719">
    <property type="entry name" value="Prot_kinase_dom"/>
</dbReference>
<dbReference type="PANTHER" id="PTHR43895:SF165">
    <property type="entry name" value="PROTEIN KINASE DOMAIN-CONTAINING PROTEIN"/>
    <property type="match status" value="1"/>
</dbReference>
<dbReference type="Gene3D" id="3.40.630.30">
    <property type="match status" value="1"/>
</dbReference>
<evidence type="ECO:0000259" key="8">
    <source>
        <dbReference type="PROSITE" id="PS51186"/>
    </source>
</evidence>
<dbReference type="GO" id="GO:0005524">
    <property type="term" value="F:ATP binding"/>
    <property type="evidence" value="ECO:0007669"/>
    <property type="project" value="UniProtKB-KW"/>
</dbReference>
<keyword evidence="3" id="KW-0547">Nucleotide-binding</keyword>
<evidence type="ECO:0000256" key="1">
    <source>
        <dbReference type="ARBA" id="ARBA00022527"/>
    </source>
</evidence>
<dbReference type="CDD" id="cd04301">
    <property type="entry name" value="NAT_SF"/>
    <property type="match status" value="1"/>
</dbReference>
<evidence type="ECO:0000256" key="2">
    <source>
        <dbReference type="ARBA" id="ARBA00022679"/>
    </source>
</evidence>
<dbReference type="GO" id="GO:0016747">
    <property type="term" value="F:acyltransferase activity, transferring groups other than amino-acyl groups"/>
    <property type="evidence" value="ECO:0007669"/>
    <property type="project" value="InterPro"/>
</dbReference>
<evidence type="ECO:0000256" key="3">
    <source>
        <dbReference type="ARBA" id="ARBA00022741"/>
    </source>
</evidence>
<keyword evidence="10" id="KW-1185">Reference proteome</keyword>
<dbReference type="PROSITE" id="PS50011">
    <property type="entry name" value="PROTEIN_KINASE_DOM"/>
    <property type="match status" value="1"/>
</dbReference>
<dbReference type="Pfam" id="PF00583">
    <property type="entry name" value="Acetyltransf_1"/>
    <property type="match status" value="1"/>
</dbReference>
<dbReference type="PROSITE" id="PS51186">
    <property type="entry name" value="GNAT"/>
    <property type="match status" value="1"/>
</dbReference>
<comment type="caution">
    <text evidence="9">The sequence shown here is derived from an EMBL/GenBank/DDBJ whole genome shotgun (WGS) entry which is preliminary data.</text>
</comment>
<proteinExistence type="predicted"/>
<evidence type="ECO:0000256" key="6">
    <source>
        <dbReference type="SAM" id="MobiDB-lite"/>
    </source>
</evidence>
<protein>
    <submittedName>
        <fullName evidence="9">Serine/threonine-protein kinase SRK2C</fullName>
    </submittedName>
</protein>
<evidence type="ECO:0000256" key="4">
    <source>
        <dbReference type="ARBA" id="ARBA00022777"/>
    </source>
</evidence>
<dbReference type="EMBL" id="JASMQC010000021">
    <property type="protein sequence ID" value="KAK1936629.1"/>
    <property type="molecule type" value="Genomic_DNA"/>
</dbReference>
<dbReference type="PANTHER" id="PTHR43895">
    <property type="entry name" value="CALCIUM/CALMODULIN-DEPENDENT PROTEIN KINASE KINASE-RELATED"/>
    <property type="match status" value="1"/>
</dbReference>
<keyword evidence="1" id="KW-0723">Serine/threonine-protein kinase</keyword>
<accession>A0AAD9GDW9</accession>
<feature type="region of interest" description="Disordered" evidence="6">
    <location>
        <begin position="66"/>
        <end position="134"/>
    </location>
</feature>
<reference evidence="9" key="1">
    <citation type="submission" date="2023-08" db="EMBL/GenBank/DDBJ databases">
        <title>Reference Genome Resource for the Citrus Pathogen Phytophthora citrophthora.</title>
        <authorList>
            <person name="Moller H."/>
            <person name="Coetzee B."/>
            <person name="Rose L.J."/>
            <person name="Van Niekerk J.M."/>
        </authorList>
    </citation>
    <scope>NUCLEOTIDE SEQUENCE</scope>
    <source>
        <strain evidence="9">STE-U-9442</strain>
    </source>
</reference>
<dbReference type="Pfam" id="PF00069">
    <property type="entry name" value="Pkinase"/>
    <property type="match status" value="1"/>
</dbReference>
<dbReference type="SUPFAM" id="SSF55729">
    <property type="entry name" value="Acyl-CoA N-acyltransferases (Nat)"/>
    <property type="match status" value="1"/>
</dbReference>
<dbReference type="GO" id="GO:0007165">
    <property type="term" value="P:signal transduction"/>
    <property type="evidence" value="ECO:0007669"/>
    <property type="project" value="TreeGrafter"/>
</dbReference>
<keyword evidence="4 9" id="KW-0418">Kinase</keyword>
<evidence type="ECO:0000313" key="9">
    <source>
        <dbReference type="EMBL" id="KAK1936629.1"/>
    </source>
</evidence>
<dbReference type="GO" id="GO:0004674">
    <property type="term" value="F:protein serine/threonine kinase activity"/>
    <property type="evidence" value="ECO:0007669"/>
    <property type="project" value="UniProtKB-KW"/>
</dbReference>
<dbReference type="InterPro" id="IPR016181">
    <property type="entry name" value="Acyl_CoA_acyltransferase"/>
</dbReference>
<feature type="domain" description="N-acetyltransferase" evidence="8">
    <location>
        <begin position="371"/>
        <end position="520"/>
    </location>
</feature>
<name>A0AAD9GDW9_9STRA</name>
<feature type="compositionally biased region" description="Basic and acidic residues" evidence="6">
    <location>
        <begin position="66"/>
        <end position="76"/>
    </location>
</feature>
<evidence type="ECO:0000256" key="5">
    <source>
        <dbReference type="ARBA" id="ARBA00022840"/>
    </source>
</evidence>
<feature type="domain" description="Protein kinase" evidence="7">
    <location>
        <begin position="6"/>
        <end position="340"/>
    </location>
</feature>
<dbReference type="Gene3D" id="1.10.510.10">
    <property type="entry name" value="Transferase(Phosphotransferase) domain 1"/>
    <property type="match status" value="1"/>
</dbReference>
<keyword evidence="5" id="KW-0067">ATP-binding</keyword>